<dbReference type="GO" id="GO:0051301">
    <property type="term" value="P:cell division"/>
    <property type="evidence" value="ECO:0007669"/>
    <property type="project" value="UniProtKB-KW"/>
</dbReference>
<accession>A0A1H3KYX1</accession>
<dbReference type="EMBL" id="FNQE01000002">
    <property type="protein sequence ID" value="SDY57361.1"/>
    <property type="molecule type" value="Genomic_DNA"/>
</dbReference>
<keyword evidence="3" id="KW-0132">Cell division</keyword>
<organism evidence="3 4">
    <name type="scientific">Proteiniborus ethanoligenes</name>
    <dbReference type="NCBI Taxonomy" id="415015"/>
    <lineage>
        <taxon>Bacteria</taxon>
        <taxon>Bacillati</taxon>
        <taxon>Bacillota</taxon>
        <taxon>Clostridia</taxon>
        <taxon>Eubacteriales</taxon>
        <taxon>Proteiniborus</taxon>
    </lineage>
</organism>
<dbReference type="Pfam" id="PF04977">
    <property type="entry name" value="DivIC"/>
    <property type="match status" value="1"/>
</dbReference>
<evidence type="ECO:0000256" key="1">
    <source>
        <dbReference type="SAM" id="Coils"/>
    </source>
</evidence>
<keyword evidence="1" id="KW-0175">Coiled coil</keyword>
<reference evidence="3 4" key="1">
    <citation type="submission" date="2016-10" db="EMBL/GenBank/DDBJ databases">
        <authorList>
            <person name="de Groot N.N."/>
        </authorList>
    </citation>
    <scope>NUCLEOTIDE SEQUENCE [LARGE SCALE GENOMIC DNA]</scope>
    <source>
        <strain evidence="3 4">DSM 21650</strain>
    </source>
</reference>
<evidence type="ECO:0000256" key="2">
    <source>
        <dbReference type="SAM" id="Phobius"/>
    </source>
</evidence>
<keyword evidence="2" id="KW-1133">Transmembrane helix</keyword>
<dbReference type="InterPro" id="IPR007060">
    <property type="entry name" value="FtsL/DivIC"/>
</dbReference>
<keyword evidence="3" id="KW-0131">Cell cycle</keyword>
<evidence type="ECO:0000313" key="4">
    <source>
        <dbReference type="Proteomes" id="UP000198625"/>
    </source>
</evidence>
<name>A0A1H3KYX1_9FIRM</name>
<dbReference type="AlphaFoldDB" id="A0A1H3KYX1"/>
<feature type="coiled-coil region" evidence="1">
    <location>
        <begin position="35"/>
        <end position="69"/>
    </location>
</feature>
<keyword evidence="4" id="KW-1185">Reference proteome</keyword>
<feature type="transmembrane region" description="Helical" evidence="2">
    <location>
        <begin position="12"/>
        <end position="29"/>
    </location>
</feature>
<gene>
    <name evidence="3" type="ORF">SAMN05660462_00381</name>
</gene>
<dbReference type="Proteomes" id="UP000198625">
    <property type="component" value="Unassembled WGS sequence"/>
</dbReference>
<dbReference type="RefSeq" id="WP_091726388.1">
    <property type="nucleotide sequence ID" value="NZ_FNQE01000002.1"/>
</dbReference>
<keyword evidence="2" id="KW-0472">Membrane</keyword>
<sequence length="106" mass="12678">MKEKKRRKGLKIRHILVCIMVIYVGTTFINQQKLIVALNKEKIEKQNEIDRLNSEIKDIEEKLEYTDSLEYIEKMAREELKMVMPDEIIFIDKNRNKDKPIKGIDN</sequence>
<dbReference type="STRING" id="415015.SAMN05660462_00381"/>
<keyword evidence="2" id="KW-0812">Transmembrane</keyword>
<evidence type="ECO:0000313" key="3">
    <source>
        <dbReference type="EMBL" id="SDY57361.1"/>
    </source>
</evidence>
<protein>
    <submittedName>
        <fullName evidence="3">Cell division protein FtsB</fullName>
    </submittedName>
</protein>
<dbReference type="OrthoDB" id="14319at2"/>
<proteinExistence type="predicted"/>